<evidence type="ECO:0000313" key="2">
    <source>
        <dbReference type="Proteomes" id="UP000031419"/>
    </source>
</evidence>
<dbReference type="RefSeq" id="WP_029721938.1">
    <property type="nucleotide sequence ID" value="NZ_JAJUIW010000006.1"/>
</dbReference>
<comment type="caution">
    <text evidence="1">The sequence shown here is derived from an EMBL/GenBank/DDBJ whole genome shotgun (WGS) entry which is preliminary data.</text>
</comment>
<protein>
    <submittedName>
        <fullName evidence="1">Uncharacterized protein</fullName>
    </submittedName>
</protein>
<dbReference type="EMBL" id="JNVU01000017">
    <property type="protein sequence ID" value="KEI45071.1"/>
    <property type="molecule type" value="Genomic_DNA"/>
</dbReference>
<gene>
    <name evidence="1" type="ORF">GU90_07710</name>
</gene>
<organism evidence="1 2">
    <name type="scientific">Saccharopolyspora rectivirgula</name>
    <dbReference type="NCBI Taxonomy" id="28042"/>
    <lineage>
        <taxon>Bacteria</taxon>
        <taxon>Bacillati</taxon>
        <taxon>Actinomycetota</taxon>
        <taxon>Actinomycetes</taxon>
        <taxon>Pseudonocardiales</taxon>
        <taxon>Pseudonocardiaceae</taxon>
        <taxon>Saccharopolyspora</taxon>
    </lineage>
</organism>
<name>A0A073B0I5_9PSEU</name>
<dbReference type="AlphaFoldDB" id="A0A073B0I5"/>
<dbReference type="Proteomes" id="UP000031419">
    <property type="component" value="Unassembled WGS sequence"/>
</dbReference>
<keyword evidence="2" id="KW-1185">Reference proteome</keyword>
<reference evidence="1 2" key="1">
    <citation type="submission" date="2014-06" db="EMBL/GenBank/DDBJ databases">
        <title>Saccharopolyspora rectivirgula DSM-43113 Genome sequencing.</title>
        <authorList>
            <person name="Barrera C."/>
            <person name="Millon L."/>
            <person name="Rognon B."/>
            <person name="Zaugg C."/>
            <person name="Monod M."/>
        </authorList>
    </citation>
    <scope>NUCLEOTIDE SEQUENCE [LARGE SCALE GENOMIC DNA]</scope>
    <source>
        <strain evidence="1 2">DSM 43113</strain>
    </source>
</reference>
<dbReference type="STRING" id="28042.GU90_07710"/>
<evidence type="ECO:0000313" key="1">
    <source>
        <dbReference type="EMBL" id="KEI45071.1"/>
    </source>
</evidence>
<sequence>MLHPPGHGGLVDRLETLERRLAELSRSSSTGAVCQIRLASDTAIAPATDTVLTAWPQTAEVDTAGMWRHVANGQSYIQLPHAGRWWVHFHSQWAAAPAGYDSNNRFVPNAVAGKVLCNGTSTANSVGSASVMFNSYAPGASPGEGTTLDVFVDDRVFAAGDRLYFGVWTRYSTSVLASINGVRTHVVVRYLGPR</sequence>
<accession>A0A073B0I5</accession>
<proteinExistence type="predicted"/>